<accession>A0ABT1E8C1</accession>
<evidence type="ECO:0000313" key="2">
    <source>
        <dbReference type="Proteomes" id="UP001523566"/>
    </source>
</evidence>
<sequence length="324" mass="37313">MINTYLVELMSTGAITQLPDSQKVFGALIYMFAEEYGSREATQMVKAIKEKNIHFSLSNVIPYGYVPLPQAYLIEQNQKLDLQNKKNYKLIKRVKYIKKEDIGSILNSKKQVDEVMSYVRFDTWQQLRASIDSIRYDMPELESKLYSVPVTEVIEVKKNGTVTQETPVKKFCFYMQVEENEQTEKLVKLLKRQSEMNNIMILGKRASQGMNTYEIQGFHKEKEGDSKGNMYLNMGMLLPDKISFTDSALELFTSERCSFNIENRWNSKQRMVNYISFVSEGSIIAISEGIKVAGKCVESPSNPDRDIVFGNAYLWPIKLNRGEV</sequence>
<dbReference type="RefSeq" id="WP_262065821.1">
    <property type="nucleotide sequence ID" value="NZ_JAMXOD010000007.1"/>
</dbReference>
<keyword evidence="2" id="KW-1185">Reference proteome</keyword>
<organism evidence="1 2">
    <name type="scientific">Aequitasia blattaphilus</name>
    <dbReference type="NCBI Taxonomy" id="2949332"/>
    <lineage>
        <taxon>Bacteria</taxon>
        <taxon>Bacillati</taxon>
        <taxon>Bacillota</taxon>
        <taxon>Clostridia</taxon>
        <taxon>Lachnospirales</taxon>
        <taxon>Lachnospiraceae</taxon>
        <taxon>Aequitasia</taxon>
    </lineage>
</organism>
<evidence type="ECO:0000313" key="1">
    <source>
        <dbReference type="EMBL" id="MCP1102033.1"/>
    </source>
</evidence>
<comment type="caution">
    <text evidence="1">The sequence shown here is derived from an EMBL/GenBank/DDBJ whole genome shotgun (WGS) entry which is preliminary data.</text>
</comment>
<dbReference type="EMBL" id="JAMZFW010000007">
    <property type="protein sequence ID" value="MCP1102033.1"/>
    <property type="molecule type" value="Genomic_DNA"/>
</dbReference>
<gene>
    <name evidence="1" type="ORF">NK125_06330</name>
</gene>
<dbReference type="Proteomes" id="UP001523566">
    <property type="component" value="Unassembled WGS sequence"/>
</dbReference>
<proteinExistence type="predicted"/>
<name>A0ABT1E8C1_9FIRM</name>
<protein>
    <submittedName>
        <fullName evidence="1">Uncharacterized protein</fullName>
    </submittedName>
</protein>
<reference evidence="1 2" key="1">
    <citation type="journal article" date="2022" name="Genome Biol. Evol.">
        <title>Host diet, physiology and behaviors set the stage for Lachnospiraceae cladogenesis.</title>
        <authorList>
            <person name="Vera-Ponce De Leon A."/>
            <person name="Schneider M."/>
            <person name="Jahnes B.C."/>
            <person name="Sadowski V."/>
            <person name="Camuy-Velez L.A."/>
            <person name="Duan J."/>
            <person name="Sabree Z.L."/>
        </authorList>
    </citation>
    <scope>NUCLEOTIDE SEQUENCE [LARGE SCALE GENOMIC DNA]</scope>
    <source>
        <strain evidence="1 2">PAL113</strain>
    </source>
</reference>